<name>B1LVS0_METRJ</name>
<dbReference type="EMBL" id="CP001001">
    <property type="protein sequence ID" value="ACB24151.1"/>
    <property type="molecule type" value="Genomic_DNA"/>
</dbReference>
<dbReference type="InterPro" id="IPR005321">
    <property type="entry name" value="Peptidase_S58_DmpA"/>
</dbReference>
<gene>
    <name evidence="2" type="ordered locus">Mrad2831_2156</name>
</gene>
<dbReference type="Proteomes" id="UP000006589">
    <property type="component" value="Chromosome"/>
</dbReference>
<evidence type="ECO:0000313" key="2">
    <source>
        <dbReference type="EMBL" id="ACB24151.1"/>
    </source>
</evidence>
<proteinExistence type="inferred from homology"/>
<protein>
    <submittedName>
        <fullName evidence="2">Peptidase S58 DmpA</fullName>
    </submittedName>
</protein>
<sequence>MPQNRITDVPGLRVGHATDLRLASGVTAILFDQPAVAAVDVRGGGPGTRETDLLDPERTVERVDAFVLSGGSAFGLDAGAGVAAWLAEAGRGFPVGAMRVPIVPGAVLFDLPNGGDKAWGRYPPYRELGFQAAAAATEAFALGSVGAGTGARTGRLKGGIGSASAAVPGTGFRVGALAAVNAFGNATIGGGPHFWAAPFEVDDEFGGLGVPVRVPPEAHAFPARALPGAATTLAVVATDAALTKAQCRRLAVAAQDGLARALVPAHTPLDGDLVFAAATGAVPLGDTVVDLARLGDAAARVLARAVARGVFSATSLPGHAPSSPLAGTGLPPAWRDVFGA</sequence>
<accession>B1LVS0</accession>
<dbReference type="KEGG" id="mrd:Mrad2831_2156"/>
<dbReference type="eggNOG" id="COG3191">
    <property type="taxonomic scope" value="Bacteria"/>
</dbReference>
<dbReference type="PANTHER" id="PTHR36512">
    <property type="entry name" value="D-AMINOPEPTIDASE"/>
    <property type="match status" value="1"/>
</dbReference>
<dbReference type="AlphaFoldDB" id="B1LVS0"/>
<dbReference type="PANTHER" id="PTHR36512:SF3">
    <property type="entry name" value="BLR5678 PROTEIN"/>
    <property type="match status" value="1"/>
</dbReference>
<dbReference type="OrthoDB" id="9808347at2"/>
<dbReference type="GO" id="GO:0004177">
    <property type="term" value="F:aminopeptidase activity"/>
    <property type="evidence" value="ECO:0007669"/>
    <property type="project" value="TreeGrafter"/>
</dbReference>
<dbReference type="InterPro" id="IPR016117">
    <property type="entry name" value="ArgJ-like_dom_sf"/>
</dbReference>
<dbReference type="CDD" id="cd02252">
    <property type="entry name" value="nylC_like"/>
    <property type="match status" value="1"/>
</dbReference>
<dbReference type="SUPFAM" id="SSF56266">
    <property type="entry name" value="DmpA/ArgJ-like"/>
    <property type="match status" value="1"/>
</dbReference>
<evidence type="ECO:0000313" key="3">
    <source>
        <dbReference type="Proteomes" id="UP000006589"/>
    </source>
</evidence>
<evidence type="ECO:0000256" key="1">
    <source>
        <dbReference type="ARBA" id="ARBA00007068"/>
    </source>
</evidence>
<reference evidence="2 3" key="1">
    <citation type="submission" date="2008-03" db="EMBL/GenBank/DDBJ databases">
        <title>Complete sequence of chromosome of Methylobacterium radiotolerans JCM 2831.</title>
        <authorList>
            <consortium name="US DOE Joint Genome Institute"/>
            <person name="Copeland A."/>
            <person name="Lucas S."/>
            <person name="Lapidus A."/>
            <person name="Glavina del Rio T."/>
            <person name="Dalin E."/>
            <person name="Tice H."/>
            <person name="Bruce D."/>
            <person name="Goodwin L."/>
            <person name="Pitluck S."/>
            <person name="Kiss H."/>
            <person name="Brettin T."/>
            <person name="Detter J.C."/>
            <person name="Han C."/>
            <person name="Kuske C.R."/>
            <person name="Schmutz J."/>
            <person name="Larimer F."/>
            <person name="Land M."/>
            <person name="Hauser L."/>
            <person name="Kyrpides N."/>
            <person name="Mikhailova N."/>
            <person name="Marx C.J."/>
            <person name="Richardson P."/>
        </authorList>
    </citation>
    <scope>NUCLEOTIDE SEQUENCE [LARGE SCALE GENOMIC DNA]</scope>
    <source>
        <strain evidence="3">ATCC 27329 / DSM 1819 / JCM 2831 / NBRC 15690 / NCIMB 10815 / 0-1</strain>
    </source>
</reference>
<dbReference type="RefSeq" id="WP_012319130.1">
    <property type="nucleotide sequence ID" value="NC_010505.1"/>
</dbReference>
<dbReference type="Pfam" id="PF03576">
    <property type="entry name" value="Peptidase_S58"/>
    <property type="match status" value="1"/>
</dbReference>
<dbReference type="HOGENOM" id="CLU_044458_1_0_5"/>
<dbReference type="PATRIC" id="fig|426355.14.peg.2217"/>
<dbReference type="Gene3D" id="3.60.70.12">
    <property type="entry name" value="L-amino peptidase D-ALA esterase/amidase"/>
    <property type="match status" value="1"/>
</dbReference>
<comment type="similarity">
    <text evidence="1">Belongs to the peptidase S58 family.</text>
</comment>
<dbReference type="STRING" id="426355.Mrad2831_2156"/>
<dbReference type="MEROPS" id="P01.101"/>
<dbReference type="GeneID" id="6138188"/>
<organism evidence="2 3">
    <name type="scientific">Methylobacterium radiotolerans (strain ATCC 27329 / DSM 1819 / JCM 2831 / NBRC 15690 / NCIMB 10815 / 0-1)</name>
    <dbReference type="NCBI Taxonomy" id="426355"/>
    <lineage>
        <taxon>Bacteria</taxon>
        <taxon>Pseudomonadati</taxon>
        <taxon>Pseudomonadota</taxon>
        <taxon>Alphaproteobacteria</taxon>
        <taxon>Hyphomicrobiales</taxon>
        <taxon>Methylobacteriaceae</taxon>
        <taxon>Methylobacterium</taxon>
    </lineage>
</organism>